<keyword evidence="2" id="KW-0521">NADP</keyword>
<dbReference type="CDD" id="cd05233">
    <property type="entry name" value="SDR_c"/>
    <property type="match status" value="1"/>
</dbReference>
<reference evidence="5 6" key="2">
    <citation type="submission" date="2018-06" db="EMBL/GenBank/DDBJ databases">
        <authorList>
            <person name="Zhirakovskaya E."/>
        </authorList>
    </citation>
    <scope>NUCLEOTIDE SEQUENCE [LARGE SCALE GENOMIC DNA]</scope>
    <source>
        <strain evidence="5 6">FBKL4.011</strain>
    </source>
</reference>
<dbReference type="PANTHER" id="PTHR43391">
    <property type="entry name" value="RETINOL DEHYDROGENASE-RELATED"/>
    <property type="match status" value="1"/>
</dbReference>
<dbReference type="InterPro" id="IPR002347">
    <property type="entry name" value="SDR_fam"/>
</dbReference>
<evidence type="ECO:0000256" key="3">
    <source>
        <dbReference type="ARBA" id="ARBA00023002"/>
    </source>
</evidence>
<dbReference type="Pfam" id="PF00106">
    <property type="entry name" value="adh_short"/>
    <property type="match status" value="1"/>
</dbReference>
<proteinExistence type="inferred from homology"/>
<reference evidence="5 6" key="1">
    <citation type="submission" date="2018-06" db="EMBL/GenBank/DDBJ databases">
        <title>Thermoflavimicrobium daqus sp. nov., a thermophilic microbe isolated from Moutai-flavour Daqu.</title>
        <authorList>
            <person name="Wang X."/>
            <person name="Zhou H."/>
        </authorList>
    </citation>
    <scope>NUCLEOTIDE SEQUENCE [LARGE SCALE GENOMIC DNA]</scope>
    <source>
        <strain evidence="5 6">FBKL4.011</strain>
    </source>
</reference>
<dbReference type="EMBL" id="QJKK01000002">
    <property type="protein sequence ID" value="RAL26361.1"/>
    <property type="molecule type" value="Genomic_DNA"/>
</dbReference>
<evidence type="ECO:0000256" key="1">
    <source>
        <dbReference type="ARBA" id="ARBA00006484"/>
    </source>
</evidence>
<gene>
    <name evidence="5" type="ORF">DL897_05045</name>
</gene>
<comment type="caution">
    <text evidence="5">The sequence shown here is derived from an EMBL/GenBank/DDBJ whole genome shotgun (WGS) entry which is preliminary data.</text>
</comment>
<dbReference type="Proteomes" id="UP000251213">
    <property type="component" value="Unassembled WGS sequence"/>
</dbReference>
<evidence type="ECO:0000256" key="2">
    <source>
        <dbReference type="ARBA" id="ARBA00022857"/>
    </source>
</evidence>
<keyword evidence="6" id="KW-1185">Reference proteome</keyword>
<dbReference type="SUPFAM" id="SSF51735">
    <property type="entry name" value="NAD(P)-binding Rossmann-fold domains"/>
    <property type="match status" value="1"/>
</dbReference>
<dbReference type="PRINTS" id="PR00080">
    <property type="entry name" value="SDRFAMILY"/>
</dbReference>
<dbReference type="AlphaFoldDB" id="A0A364K7T7"/>
<name>A0A364K7T7_9BACL</name>
<dbReference type="OrthoDB" id="9793345at2"/>
<dbReference type="Gene3D" id="3.40.50.720">
    <property type="entry name" value="NAD(P)-binding Rossmann-like Domain"/>
    <property type="match status" value="1"/>
</dbReference>
<organism evidence="5 6">
    <name type="scientific">Thermoflavimicrobium daqui</name>
    <dbReference type="NCBI Taxonomy" id="2137476"/>
    <lineage>
        <taxon>Bacteria</taxon>
        <taxon>Bacillati</taxon>
        <taxon>Bacillota</taxon>
        <taxon>Bacilli</taxon>
        <taxon>Bacillales</taxon>
        <taxon>Thermoactinomycetaceae</taxon>
        <taxon>Thermoflavimicrobium</taxon>
    </lineage>
</organism>
<evidence type="ECO:0000313" key="5">
    <source>
        <dbReference type="EMBL" id="RAL26361.1"/>
    </source>
</evidence>
<protein>
    <submittedName>
        <fullName evidence="5">Oxidoreductase</fullName>
    </submittedName>
</protein>
<evidence type="ECO:0000256" key="4">
    <source>
        <dbReference type="RuleBase" id="RU000363"/>
    </source>
</evidence>
<dbReference type="RefSeq" id="WP_113658046.1">
    <property type="nucleotide sequence ID" value="NZ_KZ845664.1"/>
</dbReference>
<dbReference type="PANTHER" id="PTHR43391:SF14">
    <property type="entry name" value="DEHYDROGENASE_REDUCTASE SDR FAMILY PROTEIN 7-LIKE"/>
    <property type="match status" value="1"/>
</dbReference>
<dbReference type="PROSITE" id="PS00061">
    <property type="entry name" value="ADH_SHORT"/>
    <property type="match status" value="1"/>
</dbReference>
<sequence>MTKKIVLLTGASSGIGEAIARKLVRTHQYFPLLVARRLDKLQSLAHELECDYFVTDITQQEQVKKLVQYAYSKYGQIDILINNAGYGTFGGTLETSFTDYQGILETNYLATVRLIQAILPSMLGAGGGKIINIASIAGLTGVPNLSAYSASKFALIGFSESLQLEYGSQIQVGILCPGPVQTPFFQGKDPKTLFPSLIARQLLDPETVANETIKLIDRPRVKVIPKKLFWLLLFKRIAPKLYMALCKKMYDSFFTQQKSFSTVENGLSINKESG</sequence>
<dbReference type="InterPro" id="IPR020904">
    <property type="entry name" value="Sc_DH/Rdtase_CS"/>
</dbReference>
<accession>A0A364K7T7</accession>
<comment type="similarity">
    <text evidence="1 4">Belongs to the short-chain dehydrogenases/reductases (SDR) family.</text>
</comment>
<keyword evidence="3" id="KW-0560">Oxidoreductase</keyword>
<dbReference type="PRINTS" id="PR00081">
    <property type="entry name" value="GDHRDH"/>
</dbReference>
<evidence type="ECO:0000313" key="6">
    <source>
        <dbReference type="Proteomes" id="UP000251213"/>
    </source>
</evidence>
<dbReference type="GO" id="GO:0016491">
    <property type="term" value="F:oxidoreductase activity"/>
    <property type="evidence" value="ECO:0007669"/>
    <property type="project" value="UniProtKB-KW"/>
</dbReference>
<dbReference type="InterPro" id="IPR036291">
    <property type="entry name" value="NAD(P)-bd_dom_sf"/>
</dbReference>